<feature type="region of interest" description="Disordered" evidence="1">
    <location>
        <begin position="586"/>
        <end position="608"/>
    </location>
</feature>
<name>A0A9C7F7F6_9VIRU</name>
<protein>
    <submittedName>
        <fullName evidence="2">Uncharacterized protein</fullName>
    </submittedName>
</protein>
<proteinExistence type="predicted"/>
<evidence type="ECO:0000256" key="1">
    <source>
        <dbReference type="SAM" id="MobiDB-lite"/>
    </source>
</evidence>
<reference evidence="2" key="1">
    <citation type="submission" date="2022-10" db="EMBL/GenBank/DDBJ databases">
        <title>Genome sequences of endogenous nimaviruses in decapod crustaceans.</title>
        <authorList>
            <person name="Kawato S."/>
            <person name="Nozaki R."/>
            <person name="Kondo H."/>
            <person name="Hirono I."/>
        </authorList>
    </citation>
    <scope>NUCLEOTIDE SEQUENCE</scope>
    <source>
        <strain evidence="2">TUMSAT20210906</strain>
    </source>
</reference>
<dbReference type="EMBL" id="LC738883">
    <property type="protein sequence ID" value="BDT63374.1"/>
    <property type="molecule type" value="Genomic_DNA"/>
</dbReference>
<evidence type="ECO:0000313" key="2">
    <source>
        <dbReference type="EMBL" id="BDT63374.1"/>
    </source>
</evidence>
<sequence>MSAEQFPPKNENIHTLNLLQSIDTEFEYIVEKKENDFALNFNSLITSNSSSIKKTSPSSIIDKKDLFPFFFDNDFVKNNIFKNHTIVILELCMSHFERKINEYKRKQIISYNERKLEDSNDSYGDTDILKTFSDGIYEQGYSHTICLPKFGIGSRTFQSEREFLIKKCESYKFETDIENEPHFSYKVNIPITHNQIIRLCLDTIQSIKNECKNNSDECKNEKNKLFVEKELMKDIENIVNLQQYSDKKTKARYSERLLSLFYYNAVLYISNEGLTEDNITLFSATPMNYFALRCYFFTRISYIIPTSYLKELQLFKKLLIDHLNVNNIHRFLFDAWVYRESNQLNLRRQKRPISLNPEGNLHFNEHSGPCHLISCNSILEELKNLYTSMNKTERDLILALSKDLSQNRKRGYEINSLKSKLQKICLNILLLYLSLVYGISWKTIKKLTFENILNLILGFNNFDEALLDLPHIMGLPSTVLRLLGIQQTEQNDFMNTLCGGSERRVFEFGPLKEEIPPSSSDVLAQDHAFSKGIDKVIKERFAPNGIIASILNSLKSTLLQKELPLSEKREKFEAYLRNEVNKPLAERYQKGDNENKKDEEANHETNRPEEIFCEKDSQKVFVRCDPITCFFIIEELNENHFQINNIGDIALTAILLYKKYIEADFNKICFTQFRIPHFQKLVKDLVIKDYITHGGFKLPGETDSAKRLKLDSNLETDFTERKLKYPISHPHLYDYKYANVGEETNIKRSMIAKKFVKNLQSLTTMKYSIDMLRVTSLNFVMRSSGAMILAPRFDNRDEEYKKKIFSSMIISFLENYKDLSQTILLKMFHHIIYEEELSTFVYDNREEFLKFFLVKYKIKTDGNRQIPIHIRQTRFFIQN</sequence>
<organism evidence="2">
    <name type="scientific">Armadillidium vulgare clopovirus</name>
    <dbReference type="NCBI Taxonomy" id="2984284"/>
    <lineage>
        <taxon>Viruses</taxon>
        <taxon>Viruses incertae sedis</taxon>
        <taxon>Naldaviricetes</taxon>
        <taxon>Nimaviridae</taxon>
    </lineage>
</organism>
<accession>A0A9C7F7F6</accession>